<name>A0AC34GPG9_9BILA</name>
<protein>
    <submittedName>
        <fullName evidence="2">Poly(A)-specific ribonuclease</fullName>
    </submittedName>
</protein>
<evidence type="ECO:0000313" key="1">
    <source>
        <dbReference type="Proteomes" id="UP000887579"/>
    </source>
</evidence>
<sequence>VADQLCVKRIGNQHQAGSDSLLTAQTFFKLREKFFNDTWDKVAPELHGWMYGLGESRTTKFANFAVNTLIF</sequence>
<dbReference type="WBParaSite" id="ES5_v2.g6156.t1">
    <property type="protein sequence ID" value="ES5_v2.g6156.t1"/>
    <property type="gene ID" value="ES5_v2.g6156"/>
</dbReference>
<dbReference type="Proteomes" id="UP000887579">
    <property type="component" value="Unplaced"/>
</dbReference>
<proteinExistence type="predicted"/>
<evidence type="ECO:0000313" key="2">
    <source>
        <dbReference type="WBParaSite" id="ES5_v2.g6156.t1"/>
    </source>
</evidence>
<reference evidence="2" key="1">
    <citation type="submission" date="2022-11" db="UniProtKB">
        <authorList>
            <consortium name="WormBaseParasite"/>
        </authorList>
    </citation>
    <scope>IDENTIFICATION</scope>
</reference>
<organism evidence="1 2">
    <name type="scientific">Panagrolaimus sp. ES5</name>
    <dbReference type="NCBI Taxonomy" id="591445"/>
    <lineage>
        <taxon>Eukaryota</taxon>
        <taxon>Metazoa</taxon>
        <taxon>Ecdysozoa</taxon>
        <taxon>Nematoda</taxon>
        <taxon>Chromadorea</taxon>
        <taxon>Rhabditida</taxon>
        <taxon>Tylenchina</taxon>
        <taxon>Panagrolaimomorpha</taxon>
        <taxon>Panagrolaimoidea</taxon>
        <taxon>Panagrolaimidae</taxon>
        <taxon>Panagrolaimus</taxon>
    </lineage>
</organism>
<accession>A0AC34GPG9</accession>